<keyword evidence="2" id="KW-1185">Reference proteome</keyword>
<evidence type="ECO:0000313" key="2">
    <source>
        <dbReference type="Proteomes" id="UP000831701"/>
    </source>
</evidence>
<comment type="caution">
    <text evidence="1">The sequence shown here is derived from an EMBL/GenBank/DDBJ whole genome shotgun (WGS) entry which is preliminary data.</text>
</comment>
<organism evidence="1 2">
    <name type="scientific">Scortum barcoo</name>
    <name type="common">barcoo grunter</name>
    <dbReference type="NCBI Taxonomy" id="214431"/>
    <lineage>
        <taxon>Eukaryota</taxon>
        <taxon>Metazoa</taxon>
        <taxon>Chordata</taxon>
        <taxon>Craniata</taxon>
        <taxon>Vertebrata</taxon>
        <taxon>Euteleostomi</taxon>
        <taxon>Actinopterygii</taxon>
        <taxon>Neopterygii</taxon>
        <taxon>Teleostei</taxon>
        <taxon>Neoteleostei</taxon>
        <taxon>Acanthomorphata</taxon>
        <taxon>Eupercaria</taxon>
        <taxon>Centrarchiformes</taxon>
        <taxon>Terapontoidei</taxon>
        <taxon>Terapontidae</taxon>
        <taxon>Scortum</taxon>
    </lineage>
</organism>
<sequence>MVGEGVRFGGLRIPSLLFADDVVLLASSSSDLQLSLGRTIRFAAECEAAGMRISTSKSEAMVLSWKRVDCPLWVGEEFLPQVEDFKYLGVLFTSEGKMEREMDRWIGAGVRREASRARPSGRRPRGRPRTRWRDYICRLSWERLRIPPGGTG</sequence>
<dbReference type="EMBL" id="CM041552">
    <property type="protein sequence ID" value="KAI3353859.1"/>
    <property type="molecule type" value="Genomic_DNA"/>
</dbReference>
<evidence type="ECO:0000313" key="1">
    <source>
        <dbReference type="EMBL" id="KAI3353859.1"/>
    </source>
</evidence>
<protein>
    <submittedName>
        <fullName evidence="1">Uncharacterized protein</fullName>
    </submittedName>
</protein>
<dbReference type="Proteomes" id="UP000831701">
    <property type="component" value="Chromosome 22"/>
</dbReference>
<name>A0ACB8VEH2_9TELE</name>
<gene>
    <name evidence="1" type="ORF">L3Q82_004862</name>
</gene>
<proteinExistence type="predicted"/>
<accession>A0ACB8VEH2</accession>
<reference evidence="1" key="1">
    <citation type="submission" date="2022-04" db="EMBL/GenBank/DDBJ databases">
        <title>Jade perch genome.</title>
        <authorList>
            <person name="Chao B."/>
        </authorList>
    </citation>
    <scope>NUCLEOTIDE SEQUENCE</scope>
    <source>
        <strain evidence="1">CB-2022</strain>
    </source>
</reference>